<evidence type="ECO:0000256" key="3">
    <source>
        <dbReference type="ARBA" id="ARBA00022782"/>
    </source>
</evidence>
<organism evidence="7 8">
    <name type="scientific">Ilex paraguariensis</name>
    <name type="common">yerba mate</name>
    <dbReference type="NCBI Taxonomy" id="185542"/>
    <lineage>
        <taxon>Eukaryota</taxon>
        <taxon>Viridiplantae</taxon>
        <taxon>Streptophyta</taxon>
        <taxon>Embryophyta</taxon>
        <taxon>Tracheophyta</taxon>
        <taxon>Spermatophyta</taxon>
        <taxon>Magnoliopsida</taxon>
        <taxon>eudicotyledons</taxon>
        <taxon>Gunneridae</taxon>
        <taxon>Pentapetalae</taxon>
        <taxon>asterids</taxon>
        <taxon>campanulids</taxon>
        <taxon>Aquifoliales</taxon>
        <taxon>Aquifoliaceae</taxon>
        <taxon>Ilex</taxon>
    </lineage>
</organism>
<evidence type="ECO:0000313" key="7">
    <source>
        <dbReference type="EMBL" id="CAK9149335.1"/>
    </source>
</evidence>
<keyword evidence="5" id="KW-0287">Flowering</keyword>
<sequence length="276" mass="31444">MSGRNRMPRQPDRFRGFQDTAVPIFHRGPGPLPPHPAFLEEELELQHRDIQKILVENRHVVDENVALQRELNAVKDEIHRLGEVIPKLRAEKETQTRELIERGLKLEAEDRAAKPLRTEIVQLRAEAQKLNALRQELSAQVQTLRKDITRVQADNQQVVAMRTDIDGMRKELMEARRVFQLEKQANEEQVGQKQAMEKNLVSMAREIEKLRAEQLNSERKVRGLGAGDYGMLNGSPAGDYGMLNGSPGRRHPGKAYSDVYGGGAWAPYDKRGPPRR</sequence>
<feature type="coiled-coil region" evidence="6">
    <location>
        <begin position="57"/>
        <end position="84"/>
    </location>
</feature>
<accession>A0ABC8RXP3</accession>
<evidence type="ECO:0000256" key="6">
    <source>
        <dbReference type="SAM" id="Coils"/>
    </source>
</evidence>
<keyword evidence="4 6" id="KW-0175">Coiled coil</keyword>
<gene>
    <name evidence="7" type="ORF">ILEXP_LOCUS17374</name>
</gene>
<dbReference type="GO" id="GO:0009908">
    <property type="term" value="P:flower development"/>
    <property type="evidence" value="ECO:0007669"/>
    <property type="project" value="UniProtKB-KW"/>
</dbReference>
<dbReference type="EMBL" id="CAUOFW020001859">
    <property type="protein sequence ID" value="CAK9149335.1"/>
    <property type="molecule type" value="Genomic_DNA"/>
</dbReference>
<reference evidence="7 8" key="1">
    <citation type="submission" date="2024-02" db="EMBL/GenBank/DDBJ databases">
        <authorList>
            <person name="Vignale AGUSTIN F."/>
            <person name="Sosa J E."/>
            <person name="Modenutti C."/>
        </authorList>
    </citation>
    <scope>NUCLEOTIDE SEQUENCE [LARGE SCALE GENOMIC DNA]</scope>
</reference>
<feature type="coiled-coil region" evidence="6">
    <location>
        <begin position="193"/>
        <end position="220"/>
    </location>
</feature>
<comment type="similarity">
    <text evidence="1">Belongs to the FLX family.</text>
</comment>
<evidence type="ECO:0000256" key="2">
    <source>
        <dbReference type="ARBA" id="ARBA00022473"/>
    </source>
</evidence>
<dbReference type="PANTHER" id="PTHR33405">
    <property type="entry name" value="PROTEIN FLX-LIKE 2"/>
    <property type="match status" value="1"/>
</dbReference>
<dbReference type="InterPro" id="IPR040353">
    <property type="entry name" value="FLX/FLX-like"/>
</dbReference>
<feature type="coiled-coil region" evidence="6">
    <location>
        <begin position="120"/>
        <end position="154"/>
    </location>
</feature>
<keyword evidence="3" id="KW-0221">Differentiation</keyword>
<dbReference type="AlphaFoldDB" id="A0ABC8RXP3"/>
<evidence type="ECO:0000256" key="4">
    <source>
        <dbReference type="ARBA" id="ARBA00023054"/>
    </source>
</evidence>
<dbReference type="GO" id="GO:0030154">
    <property type="term" value="P:cell differentiation"/>
    <property type="evidence" value="ECO:0007669"/>
    <property type="project" value="UniProtKB-KW"/>
</dbReference>
<comment type="caution">
    <text evidence="7">The sequence shown here is derived from an EMBL/GenBank/DDBJ whole genome shotgun (WGS) entry which is preliminary data.</text>
</comment>
<keyword evidence="8" id="KW-1185">Reference proteome</keyword>
<evidence type="ECO:0000256" key="1">
    <source>
        <dbReference type="ARBA" id="ARBA00005405"/>
    </source>
</evidence>
<proteinExistence type="inferred from homology"/>
<dbReference type="PANTHER" id="PTHR33405:SF19">
    <property type="entry name" value="OS08G0430100 PROTEIN"/>
    <property type="match status" value="1"/>
</dbReference>
<evidence type="ECO:0000256" key="5">
    <source>
        <dbReference type="ARBA" id="ARBA00023089"/>
    </source>
</evidence>
<name>A0ABC8RXP3_9AQUA</name>
<keyword evidence="2" id="KW-0217">Developmental protein</keyword>
<dbReference type="Proteomes" id="UP001642360">
    <property type="component" value="Unassembled WGS sequence"/>
</dbReference>
<evidence type="ECO:0000313" key="8">
    <source>
        <dbReference type="Proteomes" id="UP001642360"/>
    </source>
</evidence>
<evidence type="ECO:0008006" key="9">
    <source>
        <dbReference type="Google" id="ProtNLM"/>
    </source>
</evidence>
<protein>
    <recommendedName>
        <fullName evidence="9">Protein FLX-like 3</fullName>
    </recommendedName>
</protein>